<organism evidence="17 18">
    <name type="scientific">Ciceribacter thiooxidans</name>
    <dbReference type="NCBI Taxonomy" id="1969821"/>
    <lineage>
        <taxon>Bacteria</taxon>
        <taxon>Pseudomonadati</taxon>
        <taxon>Pseudomonadota</taxon>
        <taxon>Alphaproteobacteria</taxon>
        <taxon>Hyphomicrobiales</taxon>
        <taxon>Rhizobiaceae</taxon>
        <taxon>Ciceribacter</taxon>
    </lineage>
</organism>
<feature type="transmembrane region" description="Helical" evidence="13">
    <location>
        <begin position="559"/>
        <end position="584"/>
    </location>
</feature>
<evidence type="ECO:0000256" key="7">
    <source>
        <dbReference type="ARBA" id="ARBA00022927"/>
    </source>
</evidence>
<dbReference type="PRINTS" id="PR00701">
    <property type="entry name" value="60KDINNERMP"/>
</dbReference>
<evidence type="ECO:0000256" key="4">
    <source>
        <dbReference type="ARBA" id="ARBA00022448"/>
    </source>
</evidence>
<dbReference type="Pfam" id="PF14849">
    <property type="entry name" value="YidC_periplas"/>
    <property type="match status" value="1"/>
</dbReference>
<evidence type="ECO:0000256" key="14">
    <source>
        <dbReference type="SAM" id="MobiDB-lite"/>
    </source>
</evidence>
<evidence type="ECO:0000256" key="1">
    <source>
        <dbReference type="ARBA" id="ARBA00004429"/>
    </source>
</evidence>
<dbReference type="HAMAP" id="MF_01810">
    <property type="entry name" value="YidC_type1"/>
    <property type="match status" value="1"/>
</dbReference>
<feature type="transmembrane region" description="Helical" evidence="13">
    <location>
        <begin position="470"/>
        <end position="491"/>
    </location>
</feature>
<feature type="domain" description="Membrane insertase YidC/Oxa/ALB C-terminal" evidence="15">
    <location>
        <begin position="401"/>
        <end position="598"/>
    </location>
</feature>
<dbReference type="InterPro" id="IPR038221">
    <property type="entry name" value="YidC_periplasmic_sf"/>
</dbReference>
<name>A0ABV7I4Q2_9HYPH</name>
<dbReference type="InterPro" id="IPR028053">
    <property type="entry name" value="Membr_insert_YidC_N"/>
</dbReference>
<dbReference type="RefSeq" id="WP_182305501.1">
    <property type="nucleotide sequence ID" value="NZ_CP059896.1"/>
</dbReference>
<comment type="function">
    <text evidence="13">Required for the insertion and/or proper folding and/or complex formation of integral membrane proteins into the membrane. Involved in integration of membrane proteins that insert both dependently and independently of the Sec translocase complex, as well as at least some lipoproteins. Aids folding of multispanning membrane proteins.</text>
</comment>
<dbReference type="PANTHER" id="PTHR12428">
    <property type="entry name" value="OXA1"/>
    <property type="match status" value="1"/>
</dbReference>
<evidence type="ECO:0000256" key="12">
    <source>
        <dbReference type="ARBA" id="ARBA00033342"/>
    </source>
</evidence>
<keyword evidence="9 13" id="KW-0472">Membrane</keyword>
<dbReference type="PRINTS" id="PR01900">
    <property type="entry name" value="YIDCPROTEIN"/>
</dbReference>
<evidence type="ECO:0000256" key="8">
    <source>
        <dbReference type="ARBA" id="ARBA00022989"/>
    </source>
</evidence>
<evidence type="ECO:0000259" key="15">
    <source>
        <dbReference type="Pfam" id="PF02096"/>
    </source>
</evidence>
<dbReference type="Gene3D" id="2.70.98.90">
    <property type="match status" value="1"/>
</dbReference>
<dbReference type="CDD" id="cd20070">
    <property type="entry name" value="5TM_YidC_Alb3"/>
    <property type="match status" value="1"/>
</dbReference>
<dbReference type="InterPro" id="IPR019998">
    <property type="entry name" value="Membr_insert_YidC"/>
</dbReference>
<evidence type="ECO:0000256" key="6">
    <source>
        <dbReference type="ARBA" id="ARBA00022692"/>
    </source>
</evidence>
<evidence type="ECO:0000256" key="3">
    <source>
        <dbReference type="ARBA" id="ARBA00015325"/>
    </source>
</evidence>
<keyword evidence="5 13" id="KW-1003">Cell membrane</keyword>
<dbReference type="NCBIfam" id="TIGR03593">
    <property type="entry name" value="yidC_nterm"/>
    <property type="match status" value="1"/>
</dbReference>
<feature type="transmembrane region" description="Helical" evidence="13">
    <location>
        <begin position="7"/>
        <end position="25"/>
    </location>
</feature>
<feature type="compositionally biased region" description="Low complexity" evidence="14">
    <location>
        <begin position="41"/>
        <end position="62"/>
    </location>
</feature>
<evidence type="ECO:0000256" key="10">
    <source>
        <dbReference type="ARBA" id="ARBA00023186"/>
    </source>
</evidence>
<comment type="caution">
    <text evidence="17">The sequence shown here is derived from an EMBL/GenBank/DDBJ whole genome shotgun (WGS) entry which is preliminary data.</text>
</comment>
<evidence type="ECO:0000256" key="5">
    <source>
        <dbReference type="ARBA" id="ARBA00022475"/>
    </source>
</evidence>
<dbReference type="CDD" id="cd19961">
    <property type="entry name" value="EcYidC-like_peri"/>
    <property type="match status" value="1"/>
</dbReference>
<evidence type="ECO:0000313" key="17">
    <source>
        <dbReference type="EMBL" id="MFC3163176.1"/>
    </source>
</evidence>
<keyword evidence="4 13" id="KW-0813">Transport</keyword>
<keyword evidence="10 13" id="KW-0143">Chaperone</keyword>
<dbReference type="Proteomes" id="UP001595647">
    <property type="component" value="Unassembled WGS sequence"/>
</dbReference>
<feature type="domain" description="Membrane insertase YidC N-terminal" evidence="16">
    <location>
        <begin position="89"/>
        <end position="390"/>
    </location>
</feature>
<dbReference type="PANTHER" id="PTHR12428:SF65">
    <property type="entry name" value="CYTOCHROME C OXIDASE ASSEMBLY PROTEIN COX18, MITOCHONDRIAL"/>
    <property type="match status" value="1"/>
</dbReference>
<gene>
    <name evidence="13 17" type="primary">yidC</name>
    <name evidence="17" type="ORF">ACFOHV_07780</name>
</gene>
<evidence type="ECO:0000256" key="11">
    <source>
        <dbReference type="ARBA" id="ARBA00033245"/>
    </source>
</evidence>
<keyword evidence="6 13" id="KW-0812">Transmembrane</keyword>
<evidence type="ECO:0000259" key="16">
    <source>
        <dbReference type="Pfam" id="PF14849"/>
    </source>
</evidence>
<dbReference type="Pfam" id="PF02096">
    <property type="entry name" value="60KD_IMP"/>
    <property type="match status" value="1"/>
</dbReference>
<evidence type="ECO:0000256" key="9">
    <source>
        <dbReference type="ARBA" id="ARBA00023136"/>
    </source>
</evidence>
<feature type="region of interest" description="Disordered" evidence="14">
    <location>
        <begin position="41"/>
        <end position="68"/>
    </location>
</feature>
<dbReference type="InterPro" id="IPR001708">
    <property type="entry name" value="YidC/ALB3/OXA1/COX18"/>
</dbReference>
<dbReference type="InterPro" id="IPR028055">
    <property type="entry name" value="YidC/Oxa/ALB_C"/>
</dbReference>
<evidence type="ECO:0000313" key="18">
    <source>
        <dbReference type="Proteomes" id="UP001595647"/>
    </source>
</evidence>
<accession>A0ABV7I4Q2</accession>
<proteinExistence type="inferred from homology"/>
<keyword evidence="8 13" id="KW-1133">Transmembrane helix</keyword>
<comment type="similarity">
    <text evidence="2 13">Belongs to the OXA1/ALB3/YidC family. Type 1 subfamily.</text>
</comment>
<comment type="subunit">
    <text evidence="13">Interacts with the Sec translocase complex via SecD. Specifically interacts with transmembrane segments of nascent integral membrane proteins during membrane integration.</text>
</comment>
<dbReference type="InterPro" id="IPR047196">
    <property type="entry name" value="YidC_ALB_C"/>
</dbReference>
<dbReference type="EMBL" id="JBHRTG010000007">
    <property type="protein sequence ID" value="MFC3163176.1"/>
    <property type="molecule type" value="Genomic_DNA"/>
</dbReference>
<feature type="transmembrane region" description="Helical" evidence="13">
    <location>
        <begin position="527"/>
        <end position="547"/>
    </location>
</feature>
<evidence type="ECO:0000256" key="13">
    <source>
        <dbReference type="HAMAP-Rule" id="MF_01810"/>
    </source>
</evidence>
<keyword evidence="7 13" id="KW-0653">Protein transport</keyword>
<keyword evidence="18" id="KW-1185">Reference proteome</keyword>
<sequence length="622" mass="68920">MENKRNYFIAIALSVLIVLAWQFFYMNPKIEAQRQEQARIAEQAKTAPAASESPAAKPSAEAQVSGALPASGQAAATATREEAIAKTARVAIDTPALSGSINLTGARFDDLKLKGYRETVDPQSPIITLFSPSDTKDGYFAELGYVAGEGAGAAPGPSTVWTLAEGEKLTQTTPVTLSFTNDAGLTFTRKISVDKHYMLTVEDAIKNGGATAASVAPYGRITRYNKPTTPSVYVLHEGFLGVIGANGSLVEKKYGDVEKESVTNDKATGGWIGITDKYWAAALVPPQSIAYDSRFSHFADGQPRYQADFKNDAVTVAPGQETSLKTLVFAGAKEVRVVNGYALDDSWFGTLFSSLRGGESADVQSYHVPRFDLLIDWGWFWFFTKPMFQLMDFFFRLVGNFGVAILLTTIVVKLLFFPLASKQYASMANMKRMQPKMEELKAKFGDDRMGLQQATMELYKTEKINPVAGCWPVLLQIPVFFALYKVIYVTIEMRHAPFFGWIQDLSAPDPTTFVNLFGLLPFDAPTFLHLGIWPIIMGITMFLQMRMNPTPPDPTQAMLFNWMPLVFTFMLGSFPAGLVIYWAWNNTLSILQQSIIMKRHGVKIELFNNLKSLFRRKPQPSK</sequence>
<reference evidence="18" key="1">
    <citation type="journal article" date="2019" name="Int. J. Syst. Evol. Microbiol.">
        <title>The Global Catalogue of Microorganisms (GCM) 10K type strain sequencing project: providing services to taxonomists for standard genome sequencing and annotation.</title>
        <authorList>
            <consortium name="The Broad Institute Genomics Platform"/>
            <consortium name="The Broad Institute Genome Sequencing Center for Infectious Disease"/>
            <person name="Wu L."/>
            <person name="Ma J."/>
        </authorList>
    </citation>
    <scope>NUCLEOTIDE SEQUENCE [LARGE SCALE GENOMIC DNA]</scope>
    <source>
        <strain evidence="18">KCTC 52231</strain>
    </source>
</reference>
<protein>
    <recommendedName>
        <fullName evidence="3 13">Membrane protein insertase YidC</fullName>
    </recommendedName>
    <alternativeName>
        <fullName evidence="12 13">Foldase YidC</fullName>
    </alternativeName>
    <alternativeName>
        <fullName evidence="11 13">Membrane integrase YidC</fullName>
    </alternativeName>
    <alternativeName>
        <fullName evidence="13">Membrane protein YidC</fullName>
    </alternativeName>
</protein>
<dbReference type="NCBIfam" id="NF002353">
    <property type="entry name" value="PRK01318.1-4"/>
    <property type="match status" value="1"/>
</dbReference>
<dbReference type="NCBIfam" id="TIGR03592">
    <property type="entry name" value="yidC_oxa1_cterm"/>
    <property type="match status" value="1"/>
</dbReference>
<evidence type="ECO:0000256" key="2">
    <source>
        <dbReference type="ARBA" id="ARBA00010527"/>
    </source>
</evidence>
<feature type="transmembrane region" description="Helical" evidence="13">
    <location>
        <begin position="393"/>
        <end position="417"/>
    </location>
</feature>
<comment type="subcellular location">
    <subcellularLocation>
        <location evidence="1">Cell inner membrane</location>
        <topology evidence="1">Multi-pass membrane protein</topology>
    </subcellularLocation>
    <subcellularLocation>
        <location evidence="13">Cell membrane</location>
        <topology evidence="13">Multi-pass membrane protein</topology>
    </subcellularLocation>
</comment>